<dbReference type="Proteomes" id="UP000257014">
    <property type="component" value="Unassembled WGS sequence"/>
</dbReference>
<reference evidence="1 2" key="1">
    <citation type="submission" date="2018-03" db="EMBL/GenBank/DDBJ databases">
        <authorList>
            <person name="Keele B.F."/>
        </authorList>
    </citation>
    <scope>NUCLEOTIDE SEQUENCE [LARGE SCALE GENOMIC DNA]</scope>
    <source>
        <strain evidence="1">ZCTH4_d</strain>
    </source>
</reference>
<evidence type="ECO:0000313" key="1">
    <source>
        <dbReference type="EMBL" id="REJ27794.1"/>
    </source>
</evidence>
<dbReference type="AlphaFoldDB" id="A0A3E0K490"/>
<dbReference type="Gene3D" id="3.40.50.12500">
    <property type="match status" value="1"/>
</dbReference>
<gene>
    <name evidence="1" type="ORF">C6P37_10030</name>
</gene>
<dbReference type="NCBIfam" id="NF007788">
    <property type="entry name" value="PRK10481.1"/>
    <property type="match status" value="1"/>
</dbReference>
<proteinExistence type="predicted"/>
<dbReference type="InterPro" id="IPR010843">
    <property type="entry name" value="Uncharacterised_AroM"/>
</dbReference>
<dbReference type="EMBL" id="QEWE01000019">
    <property type="protein sequence ID" value="REJ27794.1"/>
    <property type="molecule type" value="Genomic_DNA"/>
</dbReference>
<comment type="caution">
    <text evidence="1">The sequence shown here is derived from an EMBL/GenBank/DDBJ whole genome shotgun (WGS) entry which is preliminary data.</text>
</comment>
<protein>
    <submittedName>
        <fullName evidence="1">AroM protein</fullName>
    </submittedName>
</protein>
<dbReference type="Pfam" id="PF07302">
    <property type="entry name" value="AroM"/>
    <property type="match status" value="1"/>
</dbReference>
<sequence>MFRPWGDGPVRKPVAVVTIGQSPRTDLIPFVCHFFPEGTEIVERGVLDGRTETEMASLAPERGETVLVSRLRNGKSVIMAKEKIEPAIQTIIDELNRDTFAAILLACTGKFRPFASKIPVVCPDYLLCQAVKGLLEGGKIGLIVPLKEQAGSAEEKWKEAGFATAAEAASPYDFQESALIEAVKRLDQTDAKAIVLDCIGYTQEMKDLAKKHTAKPVILPRSLIFRLLAELL</sequence>
<dbReference type="InterPro" id="IPR053714">
    <property type="entry name" value="Iso_Racemase_Enz_sf"/>
</dbReference>
<organism evidence="1 2">
    <name type="scientific">Caldibacillus debilis</name>
    <dbReference type="NCBI Taxonomy" id="301148"/>
    <lineage>
        <taxon>Bacteria</taxon>
        <taxon>Bacillati</taxon>
        <taxon>Bacillota</taxon>
        <taxon>Bacilli</taxon>
        <taxon>Bacillales</taxon>
        <taxon>Bacillaceae</taxon>
        <taxon>Caldibacillus</taxon>
    </lineage>
</organism>
<evidence type="ECO:0000313" key="2">
    <source>
        <dbReference type="Proteomes" id="UP000257014"/>
    </source>
</evidence>
<accession>A0A3E0K490</accession>
<name>A0A3E0K490_9BACI</name>